<dbReference type="Proteomes" id="UP000885722">
    <property type="component" value="Unassembled WGS sequence"/>
</dbReference>
<dbReference type="Gene3D" id="1.20.58.220">
    <property type="entry name" value="Phosphate transport system protein phou homolog 2, domain 2"/>
    <property type="match status" value="1"/>
</dbReference>
<proteinExistence type="inferred from homology"/>
<dbReference type="InterPro" id="IPR038078">
    <property type="entry name" value="PhoU-like_sf"/>
</dbReference>
<dbReference type="PANTHER" id="PTHR42930">
    <property type="entry name" value="PHOSPHATE-SPECIFIC TRANSPORT SYSTEM ACCESSORY PROTEIN PHOU"/>
    <property type="match status" value="1"/>
</dbReference>
<dbReference type="EMBL" id="DRNO01000238">
    <property type="protein sequence ID" value="HFC03927.1"/>
    <property type="molecule type" value="Genomic_DNA"/>
</dbReference>
<organism evidence="3">
    <name type="scientific">Nitratifractor salsuginis</name>
    <dbReference type="NCBI Taxonomy" id="269261"/>
    <lineage>
        <taxon>Bacteria</taxon>
        <taxon>Pseudomonadati</taxon>
        <taxon>Campylobacterota</taxon>
        <taxon>Epsilonproteobacteria</taxon>
        <taxon>Campylobacterales</taxon>
        <taxon>Sulfurovaceae</taxon>
        <taxon>Nitratifractor</taxon>
    </lineage>
</organism>
<dbReference type="Pfam" id="PF01895">
    <property type="entry name" value="PhoU"/>
    <property type="match status" value="1"/>
</dbReference>
<dbReference type="AlphaFoldDB" id="A0A7V2WM70"/>
<dbReference type="GO" id="GO:0045936">
    <property type="term" value="P:negative regulation of phosphate metabolic process"/>
    <property type="evidence" value="ECO:0007669"/>
    <property type="project" value="InterPro"/>
</dbReference>
<evidence type="ECO:0000259" key="2">
    <source>
        <dbReference type="Pfam" id="PF01895"/>
    </source>
</evidence>
<evidence type="ECO:0000313" key="3">
    <source>
        <dbReference type="EMBL" id="HFC03927.1"/>
    </source>
</evidence>
<dbReference type="InterPro" id="IPR026022">
    <property type="entry name" value="PhoU_dom"/>
</dbReference>
<gene>
    <name evidence="3" type="ORF">ENJ74_03545</name>
</gene>
<dbReference type="PANTHER" id="PTHR42930:SF3">
    <property type="entry name" value="PHOSPHATE-SPECIFIC TRANSPORT SYSTEM ACCESSORY PROTEIN PHOU"/>
    <property type="match status" value="1"/>
</dbReference>
<reference evidence="3" key="1">
    <citation type="journal article" date="2020" name="mSystems">
        <title>Genome- and Community-Level Interaction Insights into Carbon Utilization and Element Cycling Functions of Hydrothermarchaeota in Hydrothermal Sediment.</title>
        <authorList>
            <person name="Zhou Z."/>
            <person name="Liu Y."/>
            <person name="Xu W."/>
            <person name="Pan J."/>
            <person name="Luo Z.H."/>
            <person name="Li M."/>
        </authorList>
    </citation>
    <scope>NUCLEOTIDE SEQUENCE [LARGE SCALE GENOMIC DNA]</scope>
    <source>
        <strain evidence="3">HyVt-513</strain>
    </source>
</reference>
<protein>
    <submittedName>
        <fullName evidence="3">Phosphate uptake regulator PhoU</fullName>
    </submittedName>
</protein>
<feature type="non-terminal residue" evidence="3">
    <location>
        <position position="172"/>
    </location>
</feature>
<comment type="similarity">
    <text evidence="1">Belongs to the PhoU family.</text>
</comment>
<dbReference type="SUPFAM" id="SSF109755">
    <property type="entry name" value="PhoU-like"/>
    <property type="match status" value="1"/>
</dbReference>
<evidence type="ECO:0000256" key="1">
    <source>
        <dbReference type="ARBA" id="ARBA00008107"/>
    </source>
</evidence>
<accession>A0A7V2WM70</accession>
<comment type="caution">
    <text evidence="3">The sequence shown here is derived from an EMBL/GenBank/DDBJ whole genome shotgun (WGS) entry which is preliminary data.</text>
</comment>
<dbReference type="InterPro" id="IPR028366">
    <property type="entry name" value="PhoU"/>
</dbReference>
<sequence>MLKKYEEALNKIVEEVYAFGELDEKALQHIAEGLQNRETAKLEEARRLLKGNHKANARIDMNIITTLALYAPEASDLRRVVALIKIASELSRIGDYLKAHAKNLLKQMAGSEEEEEAQEADHAIRPLLTDTARAFYQSTETALHLALEAIKETDPDRLDNISRRISVEESKC</sequence>
<feature type="domain" description="PhoU" evidence="2">
    <location>
        <begin position="20"/>
        <end position="102"/>
    </location>
</feature>
<dbReference type="GO" id="GO:0030643">
    <property type="term" value="P:intracellular phosphate ion homeostasis"/>
    <property type="evidence" value="ECO:0007669"/>
    <property type="project" value="InterPro"/>
</dbReference>
<name>A0A7V2WM70_9BACT</name>